<dbReference type="PANTHER" id="PTHR31589">
    <property type="entry name" value="PROTEIN, PUTATIVE (DUF239)-RELATED-RELATED"/>
    <property type="match status" value="1"/>
</dbReference>
<dbReference type="InterPro" id="IPR025521">
    <property type="entry name" value="Neprosin_propep"/>
</dbReference>
<keyword evidence="1" id="KW-0732">Signal</keyword>
<comment type="caution">
    <text evidence="3">The sequence shown here is derived from an EMBL/GenBank/DDBJ whole genome shotgun (WGS) entry which is preliminary data.</text>
</comment>
<dbReference type="InterPro" id="IPR004314">
    <property type="entry name" value="Neprosin"/>
</dbReference>
<feature type="domain" description="Neprosin PEP catalytic" evidence="2">
    <location>
        <begin position="79"/>
        <end position="332"/>
    </location>
</feature>
<dbReference type="AlphaFoldDB" id="A0AA42AZ53"/>
<proteinExistence type="predicted"/>
<dbReference type="EMBL" id="JAJJMA010266969">
    <property type="protein sequence ID" value="MCL7045195.1"/>
    <property type="molecule type" value="Genomic_DNA"/>
</dbReference>
<dbReference type="Pfam" id="PF03080">
    <property type="entry name" value="Neprosin"/>
    <property type="match status" value="1"/>
</dbReference>
<gene>
    <name evidence="3" type="ORF">MKW94_027768</name>
</gene>
<sequence>MGGTLINSLVVVLVLFFILRSINYEVEGRQHISKEEDIELDRQLKILNKPPIKTLHTEFRDVIDCIDIYKQPAFDHPSMKNHKIKGAILKLENGYQKFYGANADISTYQPTVYEDEYSTAHIWVVGNGKNEPLNNIQVGLAVHPTLSGDHRLRMFLYWTADGSYKTGCYNFHCPGYVQIHQYFGPGCVPGNISTYGGRTFINRFFVYQDRKQKVWWLVFTGNRHVGYWPNSIFTGSLSKGFANGLYWGGTTKAGSHAGINPAMGSGHYPNGVSGHSGYFHYAQYVNGFNQIIDLNDTKLDVFVDCEWYKITNDGYTEHGNTIHYGGPGGRCPTY</sequence>
<evidence type="ECO:0000313" key="4">
    <source>
        <dbReference type="Proteomes" id="UP001177140"/>
    </source>
</evidence>
<dbReference type="Gene3D" id="3.90.1320.10">
    <property type="entry name" value="Outer-capsid protein sigma 3, large lobe"/>
    <property type="match status" value="1"/>
</dbReference>
<dbReference type="Proteomes" id="UP001177140">
    <property type="component" value="Unassembled WGS sequence"/>
</dbReference>
<evidence type="ECO:0000256" key="1">
    <source>
        <dbReference type="SAM" id="SignalP"/>
    </source>
</evidence>
<evidence type="ECO:0000313" key="3">
    <source>
        <dbReference type="EMBL" id="MCL7045195.1"/>
    </source>
</evidence>
<dbReference type="PANTHER" id="PTHR31589:SF223">
    <property type="entry name" value="PROTEIN, PUTATIVE (DUF239)-RELATED"/>
    <property type="match status" value="1"/>
</dbReference>
<protein>
    <recommendedName>
        <fullName evidence="2">Neprosin PEP catalytic domain-containing protein</fullName>
    </recommendedName>
</protein>
<feature type="signal peptide" evidence="1">
    <location>
        <begin position="1"/>
        <end position="28"/>
    </location>
</feature>
<dbReference type="InterPro" id="IPR053168">
    <property type="entry name" value="Glutamic_endopeptidase"/>
</dbReference>
<keyword evidence="4" id="KW-1185">Reference proteome</keyword>
<evidence type="ECO:0000259" key="2">
    <source>
        <dbReference type="PROSITE" id="PS52045"/>
    </source>
</evidence>
<dbReference type="PROSITE" id="PS52045">
    <property type="entry name" value="NEPROSIN_PEP_CD"/>
    <property type="match status" value="1"/>
</dbReference>
<reference evidence="3" key="1">
    <citation type="submission" date="2022-03" db="EMBL/GenBank/DDBJ databases">
        <title>A functionally conserved STORR gene fusion in Papaver species that diverged 16.8 million years ago.</title>
        <authorList>
            <person name="Catania T."/>
        </authorList>
    </citation>
    <scope>NUCLEOTIDE SEQUENCE</scope>
    <source>
        <strain evidence="3">S-191538</strain>
    </source>
</reference>
<feature type="chain" id="PRO_5041291708" description="Neprosin PEP catalytic domain-containing protein" evidence="1">
    <location>
        <begin position="29"/>
        <end position="334"/>
    </location>
</feature>
<organism evidence="3 4">
    <name type="scientific">Papaver nudicaule</name>
    <name type="common">Iceland poppy</name>
    <dbReference type="NCBI Taxonomy" id="74823"/>
    <lineage>
        <taxon>Eukaryota</taxon>
        <taxon>Viridiplantae</taxon>
        <taxon>Streptophyta</taxon>
        <taxon>Embryophyta</taxon>
        <taxon>Tracheophyta</taxon>
        <taxon>Spermatophyta</taxon>
        <taxon>Magnoliopsida</taxon>
        <taxon>Ranunculales</taxon>
        <taxon>Papaveraceae</taxon>
        <taxon>Papaveroideae</taxon>
        <taxon>Papaver</taxon>
    </lineage>
</organism>
<accession>A0AA42AZ53</accession>
<name>A0AA42AZ53_PAPNU</name>
<dbReference type="Pfam" id="PF14365">
    <property type="entry name" value="Neprosin_AP"/>
    <property type="match status" value="1"/>
</dbReference>